<keyword evidence="10" id="KW-1185">Reference proteome</keyword>
<evidence type="ECO:0000256" key="6">
    <source>
        <dbReference type="RuleBase" id="RU000489"/>
    </source>
</evidence>
<dbReference type="InterPro" id="IPR029070">
    <property type="entry name" value="Chitinase_insertion_sf"/>
</dbReference>
<dbReference type="Proteomes" id="UP000249547">
    <property type="component" value="Unassembled WGS sequence"/>
</dbReference>
<dbReference type="InterPro" id="IPR001579">
    <property type="entry name" value="Glyco_hydro_18_chit_AS"/>
</dbReference>
<evidence type="ECO:0000256" key="5">
    <source>
        <dbReference type="ARBA" id="ARBA00023295"/>
    </source>
</evidence>
<evidence type="ECO:0000259" key="8">
    <source>
        <dbReference type="PROSITE" id="PS51910"/>
    </source>
</evidence>
<protein>
    <recommendedName>
        <fullName evidence="2">chitinase</fullName>
        <ecNumber evidence="2">3.2.1.14</ecNumber>
    </recommendedName>
</protein>
<evidence type="ECO:0000256" key="2">
    <source>
        <dbReference type="ARBA" id="ARBA00012729"/>
    </source>
</evidence>
<evidence type="ECO:0000256" key="7">
    <source>
        <dbReference type="RuleBase" id="RU004453"/>
    </source>
</evidence>
<gene>
    <name evidence="9" type="ORF">LX64_00539</name>
</gene>
<organism evidence="9 10">
    <name type="scientific">Chitinophaga skermanii</name>
    <dbReference type="NCBI Taxonomy" id="331697"/>
    <lineage>
        <taxon>Bacteria</taxon>
        <taxon>Pseudomonadati</taxon>
        <taxon>Bacteroidota</taxon>
        <taxon>Chitinophagia</taxon>
        <taxon>Chitinophagales</taxon>
        <taxon>Chitinophagaceae</taxon>
        <taxon>Chitinophaga</taxon>
    </lineage>
</organism>
<dbReference type="GO" id="GO:0008061">
    <property type="term" value="F:chitin binding"/>
    <property type="evidence" value="ECO:0007669"/>
    <property type="project" value="InterPro"/>
</dbReference>
<dbReference type="GO" id="GO:0005975">
    <property type="term" value="P:carbohydrate metabolic process"/>
    <property type="evidence" value="ECO:0007669"/>
    <property type="project" value="InterPro"/>
</dbReference>
<dbReference type="PROSITE" id="PS51910">
    <property type="entry name" value="GH18_2"/>
    <property type="match status" value="1"/>
</dbReference>
<keyword evidence="4" id="KW-0624">Polysaccharide degradation</keyword>
<sequence>MALCFGSLNLFGTKKPSPKVVIGYVGGYRGLVDASIIDASKLSIINYAFVNIKDGEAFLTNEKTDTVNFRTLSALKKINPSLKIVISIGGWAWSENFSDAVLTEAGRKKFATSAVAIVAKYKLDGVDIDWEYPGLPGEEGNVYRPEDKQNFTLMFKELRHSLDSLQKKAKLKQKLLLTTAVGASKSCIEMTEMDKAQQYLDYVNLMTYDYKTEGSKIAGHHTNLYGSTKDPEESSADRSIRLYIAAGVPPAKIVMGIAFYGRGFKMKDDTNFGLNQVPEKGVRGGGFTTIKEKFLNDSAYTAYWDENAQAPYLYNAKEKVFITYDDEKSVIAKCNYVTKYKLGGVMFWEYSSDPKGYLLNTIHVTLK</sequence>
<dbReference type="Pfam" id="PF00704">
    <property type="entry name" value="Glyco_hydro_18"/>
    <property type="match status" value="1"/>
</dbReference>
<dbReference type="InterPro" id="IPR017853">
    <property type="entry name" value="GH"/>
</dbReference>
<dbReference type="PROSITE" id="PS01095">
    <property type="entry name" value="GH18_1"/>
    <property type="match status" value="1"/>
</dbReference>
<dbReference type="InterPro" id="IPR011583">
    <property type="entry name" value="Chitinase_II/V-like_cat"/>
</dbReference>
<dbReference type="EC" id="3.2.1.14" evidence="2"/>
<dbReference type="AlphaFoldDB" id="A0A327R4R0"/>
<evidence type="ECO:0000256" key="3">
    <source>
        <dbReference type="ARBA" id="ARBA00022801"/>
    </source>
</evidence>
<dbReference type="PANTHER" id="PTHR11177:SF317">
    <property type="entry name" value="CHITINASE 12-RELATED"/>
    <property type="match status" value="1"/>
</dbReference>
<dbReference type="SUPFAM" id="SSF51445">
    <property type="entry name" value="(Trans)glycosidases"/>
    <property type="match status" value="1"/>
</dbReference>
<keyword evidence="5 6" id="KW-0326">Glycosidase</keyword>
<dbReference type="PANTHER" id="PTHR11177">
    <property type="entry name" value="CHITINASE"/>
    <property type="match status" value="1"/>
</dbReference>
<dbReference type="SUPFAM" id="SSF54556">
    <property type="entry name" value="Chitinase insertion domain"/>
    <property type="match status" value="1"/>
</dbReference>
<dbReference type="InterPro" id="IPR001223">
    <property type="entry name" value="Glyco_hydro18_cat"/>
</dbReference>
<name>A0A327R4R0_9BACT</name>
<reference evidence="9 10" key="1">
    <citation type="submission" date="2018-06" db="EMBL/GenBank/DDBJ databases">
        <title>Genomic Encyclopedia of Archaeal and Bacterial Type Strains, Phase II (KMG-II): from individual species to whole genera.</title>
        <authorList>
            <person name="Goeker M."/>
        </authorList>
    </citation>
    <scope>NUCLEOTIDE SEQUENCE [LARGE SCALE GENOMIC DNA]</scope>
    <source>
        <strain evidence="9 10">DSM 23857</strain>
    </source>
</reference>
<dbReference type="GO" id="GO:0006032">
    <property type="term" value="P:chitin catabolic process"/>
    <property type="evidence" value="ECO:0007669"/>
    <property type="project" value="UniProtKB-KW"/>
</dbReference>
<keyword evidence="4" id="KW-0119">Carbohydrate metabolism</keyword>
<dbReference type="SMART" id="SM00636">
    <property type="entry name" value="Glyco_18"/>
    <property type="match status" value="1"/>
</dbReference>
<dbReference type="CDD" id="cd06548">
    <property type="entry name" value="GH18_chitinase"/>
    <property type="match status" value="1"/>
</dbReference>
<dbReference type="Gene3D" id="3.20.20.80">
    <property type="entry name" value="Glycosidases"/>
    <property type="match status" value="1"/>
</dbReference>
<evidence type="ECO:0000256" key="1">
    <source>
        <dbReference type="ARBA" id="ARBA00000822"/>
    </source>
</evidence>
<dbReference type="EMBL" id="QLLL01000001">
    <property type="protein sequence ID" value="RAJ10932.1"/>
    <property type="molecule type" value="Genomic_DNA"/>
</dbReference>
<comment type="similarity">
    <text evidence="7">Belongs to the glycosyl hydrolase 18 family.</text>
</comment>
<dbReference type="OrthoDB" id="9775889at2"/>
<dbReference type="Gene3D" id="3.10.50.10">
    <property type="match status" value="1"/>
</dbReference>
<evidence type="ECO:0000313" key="10">
    <source>
        <dbReference type="Proteomes" id="UP000249547"/>
    </source>
</evidence>
<dbReference type="GO" id="GO:0008843">
    <property type="term" value="F:endochitinase activity"/>
    <property type="evidence" value="ECO:0007669"/>
    <property type="project" value="UniProtKB-EC"/>
</dbReference>
<evidence type="ECO:0000256" key="4">
    <source>
        <dbReference type="ARBA" id="ARBA00023024"/>
    </source>
</evidence>
<comment type="catalytic activity">
    <reaction evidence="1">
        <text>Random endo-hydrolysis of N-acetyl-beta-D-glucosaminide (1-&gt;4)-beta-linkages in chitin and chitodextrins.</text>
        <dbReference type="EC" id="3.2.1.14"/>
    </reaction>
</comment>
<comment type="caution">
    <text evidence="9">The sequence shown here is derived from an EMBL/GenBank/DDBJ whole genome shotgun (WGS) entry which is preliminary data.</text>
</comment>
<dbReference type="InterPro" id="IPR050314">
    <property type="entry name" value="Glycosyl_Hydrlase_18"/>
</dbReference>
<feature type="domain" description="GH18" evidence="8">
    <location>
        <begin position="19"/>
        <end position="367"/>
    </location>
</feature>
<accession>A0A327R4R0</accession>
<keyword evidence="4" id="KW-0146">Chitin degradation</keyword>
<evidence type="ECO:0000313" key="9">
    <source>
        <dbReference type="EMBL" id="RAJ10932.1"/>
    </source>
</evidence>
<keyword evidence="3 6" id="KW-0378">Hydrolase</keyword>
<proteinExistence type="inferred from homology"/>